<dbReference type="CDD" id="cd20653">
    <property type="entry name" value="CYP81"/>
    <property type="match status" value="1"/>
</dbReference>
<evidence type="ECO:0000256" key="10">
    <source>
        <dbReference type="RuleBase" id="RU000461"/>
    </source>
</evidence>
<dbReference type="PANTHER" id="PTHR47947">
    <property type="entry name" value="CYTOCHROME P450 82C3-RELATED"/>
    <property type="match status" value="1"/>
</dbReference>
<dbReference type="PRINTS" id="PR00463">
    <property type="entry name" value="EP450I"/>
</dbReference>
<evidence type="ECO:0000256" key="5">
    <source>
        <dbReference type="ARBA" id="ARBA00023002"/>
    </source>
</evidence>
<dbReference type="AlphaFoldDB" id="A0ABD2Z4J5"/>
<reference evidence="11 12" key="1">
    <citation type="submission" date="2024-11" db="EMBL/GenBank/DDBJ databases">
        <title>A near-complete genome assembly of Cinchona calisaya.</title>
        <authorList>
            <person name="Lian D.C."/>
            <person name="Zhao X.W."/>
            <person name="Wei L."/>
        </authorList>
    </citation>
    <scope>NUCLEOTIDE SEQUENCE [LARGE SCALE GENOMIC DNA]</scope>
    <source>
        <tissue evidence="11">Nenye</tissue>
    </source>
</reference>
<name>A0ABD2Z4J5_9GENT</name>
<keyword evidence="12" id="KW-1185">Reference proteome</keyword>
<comment type="similarity">
    <text evidence="2 10">Belongs to the cytochrome P450 family.</text>
</comment>
<dbReference type="GO" id="GO:0016020">
    <property type="term" value="C:membrane"/>
    <property type="evidence" value="ECO:0007669"/>
    <property type="project" value="UniProtKB-SubCell"/>
</dbReference>
<keyword evidence="7 10" id="KW-0503">Monooxygenase</keyword>
<evidence type="ECO:0000313" key="11">
    <source>
        <dbReference type="EMBL" id="KAL3514401.1"/>
    </source>
</evidence>
<dbReference type="Proteomes" id="UP001630127">
    <property type="component" value="Unassembled WGS sequence"/>
</dbReference>
<gene>
    <name evidence="11" type="ORF">ACH5RR_027118</name>
</gene>
<evidence type="ECO:0000313" key="12">
    <source>
        <dbReference type="Proteomes" id="UP001630127"/>
    </source>
</evidence>
<evidence type="ECO:0008006" key="13">
    <source>
        <dbReference type="Google" id="ProtNLM"/>
    </source>
</evidence>
<dbReference type="PRINTS" id="PR00385">
    <property type="entry name" value="P450"/>
</dbReference>
<keyword evidence="8" id="KW-0472">Membrane</keyword>
<feature type="binding site" description="axial binding residue" evidence="9">
    <location>
        <position position="441"/>
    </location>
    <ligand>
        <name>heme</name>
        <dbReference type="ChEBI" id="CHEBI:30413"/>
    </ligand>
    <ligandPart>
        <name>Fe</name>
        <dbReference type="ChEBI" id="CHEBI:18248"/>
    </ligandPart>
</feature>
<comment type="subcellular location">
    <subcellularLocation>
        <location evidence="1">Membrane</location>
    </subcellularLocation>
</comment>
<proteinExistence type="inferred from homology"/>
<keyword evidence="4 9" id="KW-0479">Metal-binding</keyword>
<evidence type="ECO:0000256" key="3">
    <source>
        <dbReference type="ARBA" id="ARBA00022617"/>
    </source>
</evidence>
<dbReference type="GO" id="GO:0004497">
    <property type="term" value="F:monooxygenase activity"/>
    <property type="evidence" value="ECO:0007669"/>
    <property type="project" value="UniProtKB-KW"/>
</dbReference>
<evidence type="ECO:0000256" key="7">
    <source>
        <dbReference type="ARBA" id="ARBA00023033"/>
    </source>
</evidence>
<keyword evidence="6 9" id="KW-0408">Iron</keyword>
<dbReference type="InterPro" id="IPR001128">
    <property type="entry name" value="Cyt_P450"/>
</dbReference>
<organism evidence="11 12">
    <name type="scientific">Cinchona calisaya</name>
    <dbReference type="NCBI Taxonomy" id="153742"/>
    <lineage>
        <taxon>Eukaryota</taxon>
        <taxon>Viridiplantae</taxon>
        <taxon>Streptophyta</taxon>
        <taxon>Embryophyta</taxon>
        <taxon>Tracheophyta</taxon>
        <taxon>Spermatophyta</taxon>
        <taxon>Magnoliopsida</taxon>
        <taxon>eudicotyledons</taxon>
        <taxon>Gunneridae</taxon>
        <taxon>Pentapetalae</taxon>
        <taxon>asterids</taxon>
        <taxon>lamiids</taxon>
        <taxon>Gentianales</taxon>
        <taxon>Rubiaceae</taxon>
        <taxon>Cinchonoideae</taxon>
        <taxon>Cinchoneae</taxon>
        <taxon>Cinchona</taxon>
    </lineage>
</organism>
<evidence type="ECO:0000256" key="4">
    <source>
        <dbReference type="ARBA" id="ARBA00022723"/>
    </source>
</evidence>
<evidence type="ECO:0000256" key="1">
    <source>
        <dbReference type="ARBA" id="ARBA00004370"/>
    </source>
</evidence>
<comment type="cofactor">
    <cofactor evidence="9">
        <name>heme</name>
        <dbReference type="ChEBI" id="CHEBI:30413"/>
    </cofactor>
</comment>
<evidence type="ECO:0000256" key="6">
    <source>
        <dbReference type="ARBA" id="ARBA00023004"/>
    </source>
</evidence>
<dbReference type="Gene3D" id="1.10.630.10">
    <property type="entry name" value="Cytochrome P450"/>
    <property type="match status" value="1"/>
</dbReference>
<accession>A0ABD2Z4J5</accession>
<dbReference type="FunFam" id="1.10.630.10:FF:000023">
    <property type="entry name" value="Cytochrome P450 family protein"/>
    <property type="match status" value="1"/>
</dbReference>
<dbReference type="InterPro" id="IPR036396">
    <property type="entry name" value="Cyt_P450_sf"/>
</dbReference>
<evidence type="ECO:0000256" key="8">
    <source>
        <dbReference type="ARBA" id="ARBA00023136"/>
    </source>
</evidence>
<keyword evidence="5 10" id="KW-0560">Oxidoreductase</keyword>
<sequence length="505" mass="58200">METLYIFYFFVLSLVLHKLTKRILRKLQNLPPSPFPAPPFLGHLYLLKKPFHKSLAKLSSKYGPVLSLRLGCVPVILVASPLAAEECLAKNDIIFANRPNFLNGKYFGYNYTSLPWSSYGEHWRNLRRISSLEVLSSHKLHMLLDIRADEVRLMIRRLFRADDQMADMRSACFELTFNIMTRMITGKRYYGENVENSEEARFFHEITSETSKLNPKANVLDFLPFMRWFGLRDVEEKMRDLQERRDKFMQNVIDEHRSTNVVAPSNEKKKTMIGVLLALHEKEPEYYTEELIKNLMLVLLQAGSDTTASTMEWALAYLLDNPDILKKAQAEIDQQVGQDRFISESDLPQLPYLRCIINETTRMQPATPLLMPHKSSEDCIVGGYQIPRGTVLFVNVWGIQHNPRYWHNPEKFMPERFESFLGGKEDFNFKFLPFGSGRRGCPGNNLAIHVLGLALGSLIQCFNWGTKDGKKMDMSEALGVPVHKFQPLVAKCCPRPNMLQLLSQI</sequence>
<dbReference type="PANTHER" id="PTHR47947:SF24">
    <property type="entry name" value="ISOFLAVONE 2'-HYDROXYLASE-LIKE"/>
    <property type="match status" value="1"/>
</dbReference>
<protein>
    <recommendedName>
        <fullName evidence="13">Cytochrome P450</fullName>
    </recommendedName>
</protein>
<evidence type="ECO:0000256" key="2">
    <source>
        <dbReference type="ARBA" id="ARBA00010617"/>
    </source>
</evidence>
<dbReference type="EMBL" id="JBJUIK010000011">
    <property type="protein sequence ID" value="KAL3514401.1"/>
    <property type="molecule type" value="Genomic_DNA"/>
</dbReference>
<dbReference type="GO" id="GO:0046872">
    <property type="term" value="F:metal ion binding"/>
    <property type="evidence" value="ECO:0007669"/>
    <property type="project" value="UniProtKB-KW"/>
</dbReference>
<dbReference type="SUPFAM" id="SSF48264">
    <property type="entry name" value="Cytochrome P450"/>
    <property type="match status" value="1"/>
</dbReference>
<dbReference type="InterPro" id="IPR050651">
    <property type="entry name" value="Plant_Cytochrome_P450_Monoox"/>
</dbReference>
<dbReference type="InterPro" id="IPR002401">
    <property type="entry name" value="Cyt_P450_E_grp-I"/>
</dbReference>
<dbReference type="PROSITE" id="PS00086">
    <property type="entry name" value="CYTOCHROME_P450"/>
    <property type="match status" value="1"/>
</dbReference>
<evidence type="ECO:0000256" key="9">
    <source>
        <dbReference type="PIRSR" id="PIRSR602401-1"/>
    </source>
</evidence>
<keyword evidence="3 9" id="KW-0349">Heme</keyword>
<comment type="caution">
    <text evidence="11">The sequence shown here is derived from an EMBL/GenBank/DDBJ whole genome shotgun (WGS) entry which is preliminary data.</text>
</comment>
<dbReference type="InterPro" id="IPR017972">
    <property type="entry name" value="Cyt_P450_CS"/>
</dbReference>
<dbReference type="Pfam" id="PF00067">
    <property type="entry name" value="p450"/>
    <property type="match status" value="1"/>
</dbReference>